<organism evidence="2 3">
    <name type="scientific">Wickerhamomyces mucosus</name>
    <dbReference type="NCBI Taxonomy" id="1378264"/>
    <lineage>
        <taxon>Eukaryota</taxon>
        <taxon>Fungi</taxon>
        <taxon>Dikarya</taxon>
        <taxon>Ascomycota</taxon>
        <taxon>Saccharomycotina</taxon>
        <taxon>Saccharomycetes</taxon>
        <taxon>Phaffomycetales</taxon>
        <taxon>Wickerhamomycetaceae</taxon>
        <taxon>Wickerhamomyces</taxon>
    </lineage>
</organism>
<feature type="compositionally biased region" description="Low complexity" evidence="1">
    <location>
        <begin position="35"/>
        <end position="47"/>
    </location>
</feature>
<evidence type="ECO:0000256" key="1">
    <source>
        <dbReference type="SAM" id="MobiDB-lite"/>
    </source>
</evidence>
<feature type="region of interest" description="Disordered" evidence="1">
    <location>
        <begin position="151"/>
        <end position="178"/>
    </location>
</feature>
<proteinExistence type="predicted"/>
<gene>
    <name evidence="2" type="ORF">WICMUC_003529</name>
</gene>
<accession>A0A9P8TCV1</accession>
<feature type="compositionally biased region" description="Acidic residues" evidence="1">
    <location>
        <begin position="168"/>
        <end position="178"/>
    </location>
</feature>
<dbReference type="OrthoDB" id="3981113at2759"/>
<dbReference type="AlphaFoldDB" id="A0A9P8TCV1"/>
<reference evidence="2" key="2">
    <citation type="submission" date="2021-01" db="EMBL/GenBank/DDBJ databases">
        <authorList>
            <person name="Schikora-Tamarit M.A."/>
        </authorList>
    </citation>
    <scope>NUCLEOTIDE SEQUENCE</scope>
    <source>
        <strain evidence="2">CBS6341</strain>
    </source>
</reference>
<feature type="region of interest" description="Disordered" evidence="1">
    <location>
        <begin position="1"/>
        <end position="50"/>
    </location>
</feature>
<dbReference type="EMBL" id="JAEUBF010000949">
    <property type="protein sequence ID" value="KAH3673626.1"/>
    <property type="molecule type" value="Genomic_DNA"/>
</dbReference>
<feature type="compositionally biased region" description="Basic and acidic residues" evidence="1">
    <location>
        <begin position="153"/>
        <end position="162"/>
    </location>
</feature>
<evidence type="ECO:0000313" key="3">
    <source>
        <dbReference type="Proteomes" id="UP000769528"/>
    </source>
</evidence>
<evidence type="ECO:0000313" key="2">
    <source>
        <dbReference type="EMBL" id="KAH3673626.1"/>
    </source>
</evidence>
<name>A0A9P8TCV1_9ASCO</name>
<reference evidence="2" key="1">
    <citation type="journal article" date="2021" name="Open Biol.">
        <title>Shared evolutionary footprints suggest mitochondrial oxidative damage underlies multiple complex I losses in fungi.</title>
        <authorList>
            <person name="Schikora-Tamarit M.A."/>
            <person name="Marcet-Houben M."/>
            <person name="Nosek J."/>
            <person name="Gabaldon T."/>
        </authorList>
    </citation>
    <scope>NUCLEOTIDE SEQUENCE</scope>
    <source>
        <strain evidence="2">CBS6341</strain>
    </source>
</reference>
<keyword evidence="3" id="KW-1185">Reference proteome</keyword>
<dbReference type="Proteomes" id="UP000769528">
    <property type="component" value="Unassembled WGS sequence"/>
</dbReference>
<sequence>MTDFYHSPRQTENDLQFNSDSDSLTSSTPGKAFLKSPIPSIKSSNSIDQDSQFLTNLVSRPLSRSSITSGISTTATKDGVEGKRIKKHGIPGYPLNLINKMYNTSSQVKSSHYLQPEINYSEDEINDDDDDDDDDKASVYSVKSLSSMIPQYSKEEFDERRSVLSNDVNEDTIEKDED</sequence>
<comment type="caution">
    <text evidence="2">The sequence shown here is derived from an EMBL/GenBank/DDBJ whole genome shotgun (WGS) entry which is preliminary data.</text>
</comment>
<feature type="compositionally biased region" description="Polar residues" evidence="1">
    <location>
        <begin position="8"/>
        <end position="29"/>
    </location>
</feature>
<protein>
    <submittedName>
        <fullName evidence="2">Uncharacterized protein</fullName>
    </submittedName>
</protein>